<accession>A0ACB1B6C3</accession>
<gene>
    <name evidence="1" type="ORF">MENTE1834_LOCUS47964</name>
</gene>
<reference evidence="1" key="1">
    <citation type="submission" date="2023-11" db="EMBL/GenBank/DDBJ databases">
        <authorList>
            <person name="Poullet M."/>
        </authorList>
    </citation>
    <scope>NUCLEOTIDE SEQUENCE</scope>
    <source>
        <strain evidence="1">E1834</strain>
    </source>
</reference>
<evidence type="ECO:0000313" key="1">
    <source>
        <dbReference type="EMBL" id="CAK5125283.1"/>
    </source>
</evidence>
<comment type="caution">
    <text evidence="1">The sequence shown here is derived from an EMBL/GenBank/DDBJ whole genome shotgun (WGS) entry which is preliminary data.</text>
</comment>
<dbReference type="Proteomes" id="UP001497535">
    <property type="component" value="Unassembled WGS sequence"/>
</dbReference>
<keyword evidence="2" id="KW-1185">Reference proteome</keyword>
<protein>
    <submittedName>
        <fullName evidence="1">Uncharacterized protein</fullName>
    </submittedName>
</protein>
<sequence>MDVFYTGSTQSLAKRTQNRMPNFSENNFFENKQEAKPSIGKSNLYLSAAGLHTLEGAAKSGIVSSKWTNNIISSLRSMLDLGLLQSPTFLVLAISGFLTLFCFFVPFAFIGELAANKISSTTTTTNNFNKNDTNNLNNSESGSASQLLLVLLGKKDIEKLRDIFLFLGLFNVVGRVLCGYISDHPKVDPLIVSNIALIIGGIATAIAPLLNQLWMFAIYCFPFAFGAASFAALRSIICVELLGIERLSSAFGMLMLFMGVAALFGRDFFLFYSLVEIIFKIF</sequence>
<organism evidence="1 2">
    <name type="scientific">Meloidogyne enterolobii</name>
    <name type="common">Root-knot nematode worm</name>
    <name type="synonym">Meloidogyne mayaguensis</name>
    <dbReference type="NCBI Taxonomy" id="390850"/>
    <lineage>
        <taxon>Eukaryota</taxon>
        <taxon>Metazoa</taxon>
        <taxon>Ecdysozoa</taxon>
        <taxon>Nematoda</taxon>
        <taxon>Chromadorea</taxon>
        <taxon>Rhabditida</taxon>
        <taxon>Tylenchina</taxon>
        <taxon>Tylenchomorpha</taxon>
        <taxon>Tylenchoidea</taxon>
        <taxon>Meloidogynidae</taxon>
        <taxon>Meloidogyninae</taxon>
        <taxon>Meloidogyne</taxon>
    </lineage>
</organism>
<name>A0ACB1B6C3_MELEN</name>
<dbReference type="EMBL" id="CAVMJV010000209">
    <property type="protein sequence ID" value="CAK5125283.1"/>
    <property type="molecule type" value="Genomic_DNA"/>
</dbReference>
<proteinExistence type="predicted"/>
<evidence type="ECO:0000313" key="2">
    <source>
        <dbReference type="Proteomes" id="UP001497535"/>
    </source>
</evidence>